<dbReference type="Proteomes" id="UP000299102">
    <property type="component" value="Unassembled WGS sequence"/>
</dbReference>
<sequence length="131" mass="14720">MQEDLFFPPPHLFISCALKEPTPASGRDREKTVIYYKTFALNGHGILCKEFSLARTPTREKHKAKRPNSFSRLHAIKDRDERKNKKPQRNPPPAKGNVTNRMRPSTPSSSGVTSKVAGMRGLLKQPPVGWG</sequence>
<name>A0A4C1U4A8_EUMVA</name>
<keyword evidence="3" id="KW-1185">Reference proteome</keyword>
<evidence type="ECO:0000313" key="2">
    <source>
        <dbReference type="EMBL" id="GBP21225.1"/>
    </source>
</evidence>
<feature type="region of interest" description="Disordered" evidence="1">
    <location>
        <begin position="56"/>
        <end position="131"/>
    </location>
</feature>
<protein>
    <submittedName>
        <fullName evidence="2">Uncharacterized protein</fullName>
    </submittedName>
</protein>
<gene>
    <name evidence="2" type="ORF">EVAR_84350_1</name>
</gene>
<comment type="caution">
    <text evidence="2">The sequence shown here is derived from an EMBL/GenBank/DDBJ whole genome shotgun (WGS) entry which is preliminary data.</text>
</comment>
<dbReference type="EMBL" id="BGZK01000126">
    <property type="protein sequence ID" value="GBP21225.1"/>
    <property type="molecule type" value="Genomic_DNA"/>
</dbReference>
<evidence type="ECO:0000313" key="3">
    <source>
        <dbReference type="Proteomes" id="UP000299102"/>
    </source>
</evidence>
<reference evidence="2 3" key="1">
    <citation type="journal article" date="2019" name="Commun. Biol.">
        <title>The bagworm genome reveals a unique fibroin gene that provides high tensile strength.</title>
        <authorList>
            <person name="Kono N."/>
            <person name="Nakamura H."/>
            <person name="Ohtoshi R."/>
            <person name="Tomita M."/>
            <person name="Numata K."/>
            <person name="Arakawa K."/>
        </authorList>
    </citation>
    <scope>NUCLEOTIDE SEQUENCE [LARGE SCALE GENOMIC DNA]</scope>
</reference>
<feature type="compositionally biased region" description="Polar residues" evidence="1">
    <location>
        <begin position="97"/>
        <end position="113"/>
    </location>
</feature>
<accession>A0A4C1U4A8</accession>
<dbReference type="AlphaFoldDB" id="A0A4C1U4A8"/>
<proteinExistence type="predicted"/>
<organism evidence="2 3">
    <name type="scientific">Eumeta variegata</name>
    <name type="common">Bagworm moth</name>
    <name type="synonym">Eumeta japonica</name>
    <dbReference type="NCBI Taxonomy" id="151549"/>
    <lineage>
        <taxon>Eukaryota</taxon>
        <taxon>Metazoa</taxon>
        <taxon>Ecdysozoa</taxon>
        <taxon>Arthropoda</taxon>
        <taxon>Hexapoda</taxon>
        <taxon>Insecta</taxon>
        <taxon>Pterygota</taxon>
        <taxon>Neoptera</taxon>
        <taxon>Endopterygota</taxon>
        <taxon>Lepidoptera</taxon>
        <taxon>Glossata</taxon>
        <taxon>Ditrysia</taxon>
        <taxon>Tineoidea</taxon>
        <taxon>Psychidae</taxon>
        <taxon>Oiketicinae</taxon>
        <taxon>Eumeta</taxon>
    </lineage>
</organism>
<evidence type="ECO:0000256" key="1">
    <source>
        <dbReference type="SAM" id="MobiDB-lite"/>
    </source>
</evidence>